<sequence length="108" mass="12293">MMIRTDLCIIGSGPVALFAVFEAGQLNMRCHLINSQFEHQRLTDLEDKQLSEFLLDKIGVFQPSFSADEWVENIEQDENGNFTVITNKRTEICCKSLVIAGNVEKERN</sequence>
<dbReference type="EMBL" id="SZVO01000017">
    <property type="protein sequence ID" value="TKT87987.1"/>
    <property type="molecule type" value="Genomic_DNA"/>
</dbReference>
<keyword evidence="2" id="KW-1185">Reference proteome</keyword>
<evidence type="ECO:0000313" key="1">
    <source>
        <dbReference type="EMBL" id="TKT87987.1"/>
    </source>
</evidence>
<reference evidence="1 2" key="1">
    <citation type="submission" date="2019-05" db="EMBL/GenBank/DDBJ databases">
        <title>Dyadobacter AR-3-8 sp. nov., isolated from arctic soil.</title>
        <authorList>
            <person name="Chaudhary D.K."/>
        </authorList>
    </citation>
    <scope>NUCLEOTIDE SEQUENCE [LARGE SCALE GENOMIC DNA]</scope>
    <source>
        <strain evidence="1 2">AR-3-8</strain>
    </source>
</reference>
<dbReference type="InterPro" id="IPR036188">
    <property type="entry name" value="FAD/NAD-bd_sf"/>
</dbReference>
<evidence type="ECO:0000313" key="2">
    <source>
        <dbReference type="Proteomes" id="UP000304900"/>
    </source>
</evidence>
<dbReference type="SUPFAM" id="SSF51905">
    <property type="entry name" value="FAD/NAD(P)-binding domain"/>
    <property type="match status" value="1"/>
</dbReference>
<organism evidence="1 2">
    <name type="scientific">Dyadobacter frigoris</name>
    <dbReference type="NCBI Taxonomy" id="2576211"/>
    <lineage>
        <taxon>Bacteria</taxon>
        <taxon>Pseudomonadati</taxon>
        <taxon>Bacteroidota</taxon>
        <taxon>Cytophagia</taxon>
        <taxon>Cytophagales</taxon>
        <taxon>Spirosomataceae</taxon>
        <taxon>Dyadobacter</taxon>
    </lineage>
</organism>
<dbReference type="RefSeq" id="WP_137343373.1">
    <property type="nucleotide sequence ID" value="NZ_BSQH01000005.1"/>
</dbReference>
<comment type="caution">
    <text evidence="1">The sequence shown here is derived from an EMBL/GenBank/DDBJ whole genome shotgun (WGS) entry which is preliminary data.</text>
</comment>
<gene>
    <name evidence="1" type="ORF">FDK13_28205</name>
</gene>
<name>A0A4U6CWB5_9BACT</name>
<proteinExistence type="predicted"/>
<dbReference type="OrthoDB" id="9806179at2"/>
<protein>
    <submittedName>
        <fullName evidence="1">NAD(P)/FAD-dependent oxidoreductase</fullName>
    </submittedName>
</protein>
<accession>A0A4U6CWB5</accession>
<dbReference type="Gene3D" id="3.50.50.60">
    <property type="entry name" value="FAD/NAD(P)-binding domain"/>
    <property type="match status" value="1"/>
</dbReference>
<dbReference type="Proteomes" id="UP000304900">
    <property type="component" value="Unassembled WGS sequence"/>
</dbReference>
<dbReference type="AlphaFoldDB" id="A0A4U6CWB5"/>